<evidence type="ECO:0000256" key="2">
    <source>
        <dbReference type="SAM" id="Phobius"/>
    </source>
</evidence>
<reference evidence="4" key="1">
    <citation type="submission" date="2019-03" db="EMBL/GenBank/DDBJ databases">
        <title>Lake Tanganyika Metagenome-Assembled Genomes (MAGs).</title>
        <authorList>
            <person name="Tran P."/>
        </authorList>
    </citation>
    <scope>NUCLEOTIDE SEQUENCE</scope>
    <source>
        <strain evidence="4">K_DeepCast_150m_m2_040</strain>
    </source>
</reference>
<dbReference type="GO" id="GO:0000030">
    <property type="term" value="F:mannosyltransferase activity"/>
    <property type="evidence" value="ECO:0007669"/>
    <property type="project" value="TreeGrafter"/>
</dbReference>
<accession>A0A937XEN8</accession>
<protein>
    <submittedName>
        <fullName evidence="4">Tetratricopeptide repeat protein</fullName>
    </submittedName>
</protein>
<keyword evidence="2" id="KW-1133">Transmembrane helix</keyword>
<sequence length="553" mass="60254">MGLRHPVYAVVLCALVAVLVYIPTLKYQLVWDDLGIVVQNQSSPLQSFARSFWYGGGAGVLGDDPYYRPLVNFSLGVDELIAGHRAWYFHMVNVLLHAVLVCLACVVVWQLFGSVQAVLVAGMVGAVHPFAADSVAYVSGRTDLLAGAGLLVALLGLLRLQKRHDWAAVAMIWAGFAVGVLSKETAVMFAVVAGVWVLGPGLRRARRTDWIALAGVCFLFVAYVAARYAVLGNAVGTGVGSSGGAWLVLSLDNFGRLLLRSVWPWGQGVFVWSTAGSGRLSWFVVVSFLYMALPLVLRRMRQSREALLFWFWGLVMLLPFAGFAGFGPVGRLLYVPGIGFVLLALYAGREGTRGHRGARSGAVVITLAYCALLALIALPQRMRVWQDGNTLFSRMIQEAPLYPAGHFNRAHDLRRRADVDGAIAEYRRAIELDPSMALAYSNLGALLQSRGELAEAESLYLRTIGLRPNYALAWNNLAIVRYKRGDGAGAVHAFRRAIQLKPDDAGAVYNLGRVYQQAGIADSAASMFRRAYRLDPGNPQIRASYEQTHGQGP</sequence>
<dbReference type="Pfam" id="PF13432">
    <property type="entry name" value="TPR_16"/>
    <property type="match status" value="1"/>
</dbReference>
<feature type="transmembrane region" description="Helical" evidence="2">
    <location>
        <begin position="309"/>
        <end position="326"/>
    </location>
</feature>
<dbReference type="EMBL" id="VGIR01000039">
    <property type="protein sequence ID" value="MBM3331672.1"/>
    <property type="molecule type" value="Genomic_DNA"/>
</dbReference>
<feature type="repeat" description="TPR" evidence="1">
    <location>
        <begin position="471"/>
        <end position="504"/>
    </location>
</feature>
<evidence type="ECO:0000259" key="3">
    <source>
        <dbReference type="Pfam" id="PF13231"/>
    </source>
</evidence>
<feature type="transmembrane region" description="Helical" evidence="2">
    <location>
        <begin position="360"/>
        <end position="378"/>
    </location>
</feature>
<feature type="transmembrane region" description="Helical" evidence="2">
    <location>
        <begin position="166"/>
        <end position="198"/>
    </location>
</feature>
<dbReference type="InterPro" id="IPR011990">
    <property type="entry name" value="TPR-like_helical_dom_sf"/>
</dbReference>
<feature type="transmembrane region" description="Helical" evidence="2">
    <location>
        <begin position="144"/>
        <end position="160"/>
    </location>
</feature>
<evidence type="ECO:0000313" key="4">
    <source>
        <dbReference type="EMBL" id="MBM3331672.1"/>
    </source>
</evidence>
<dbReference type="AlphaFoldDB" id="A0A937XEN8"/>
<dbReference type="InterPro" id="IPR052384">
    <property type="entry name" value="TMTC_O-mannosyltransferase"/>
</dbReference>
<dbReference type="PANTHER" id="PTHR44216">
    <property type="entry name" value="PROTEIN O-MANNOSYL-TRANSFERASE TMTC2"/>
    <property type="match status" value="1"/>
</dbReference>
<evidence type="ECO:0000256" key="1">
    <source>
        <dbReference type="PROSITE-ProRule" id="PRU00339"/>
    </source>
</evidence>
<keyword evidence="2" id="KW-0472">Membrane</keyword>
<dbReference type="Gene3D" id="1.25.40.10">
    <property type="entry name" value="Tetratricopeptide repeat domain"/>
    <property type="match status" value="2"/>
</dbReference>
<dbReference type="Pfam" id="PF13414">
    <property type="entry name" value="TPR_11"/>
    <property type="match status" value="1"/>
</dbReference>
<dbReference type="SMART" id="SM00028">
    <property type="entry name" value="TPR"/>
    <property type="match status" value="4"/>
</dbReference>
<gene>
    <name evidence="4" type="ORF">FJY68_07470</name>
</gene>
<feature type="transmembrane region" description="Helical" evidence="2">
    <location>
        <begin position="94"/>
        <end position="112"/>
    </location>
</feature>
<evidence type="ECO:0000313" key="5">
    <source>
        <dbReference type="Proteomes" id="UP000779900"/>
    </source>
</evidence>
<feature type="transmembrane region" description="Helical" evidence="2">
    <location>
        <begin position="6"/>
        <end position="22"/>
    </location>
</feature>
<dbReference type="PANTHER" id="PTHR44216:SF3">
    <property type="entry name" value="PROTEIN O-MANNOSYL-TRANSFERASE TMTC2"/>
    <property type="match status" value="1"/>
</dbReference>
<dbReference type="Pfam" id="PF13231">
    <property type="entry name" value="PMT_2"/>
    <property type="match status" value="1"/>
</dbReference>
<feature type="transmembrane region" description="Helical" evidence="2">
    <location>
        <begin position="280"/>
        <end position="297"/>
    </location>
</feature>
<organism evidence="4 5">
    <name type="scientific">candidate division WOR-3 bacterium</name>
    <dbReference type="NCBI Taxonomy" id="2052148"/>
    <lineage>
        <taxon>Bacteria</taxon>
        <taxon>Bacteria division WOR-3</taxon>
    </lineage>
</organism>
<name>A0A937XEN8_UNCW3</name>
<proteinExistence type="predicted"/>
<feature type="transmembrane region" description="Helical" evidence="2">
    <location>
        <begin position="210"/>
        <end position="230"/>
    </location>
</feature>
<dbReference type="InterPro" id="IPR019734">
    <property type="entry name" value="TPR_rpt"/>
</dbReference>
<feature type="repeat" description="TPR" evidence="1">
    <location>
        <begin position="437"/>
        <end position="470"/>
    </location>
</feature>
<feature type="transmembrane region" description="Helical" evidence="2">
    <location>
        <begin position="332"/>
        <end position="348"/>
    </location>
</feature>
<dbReference type="InterPro" id="IPR038731">
    <property type="entry name" value="RgtA/B/C-like"/>
</dbReference>
<feature type="domain" description="Glycosyltransferase RgtA/B/C/D-like" evidence="3">
    <location>
        <begin position="69"/>
        <end position="222"/>
    </location>
</feature>
<comment type="caution">
    <text evidence="4">The sequence shown here is derived from an EMBL/GenBank/DDBJ whole genome shotgun (WGS) entry which is preliminary data.</text>
</comment>
<feature type="repeat" description="TPR" evidence="1">
    <location>
        <begin position="403"/>
        <end position="436"/>
    </location>
</feature>
<dbReference type="SUPFAM" id="SSF48452">
    <property type="entry name" value="TPR-like"/>
    <property type="match status" value="1"/>
</dbReference>
<dbReference type="GO" id="GO:0035269">
    <property type="term" value="P:protein O-linked glycosylation via mannose"/>
    <property type="evidence" value="ECO:0007669"/>
    <property type="project" value="TreeGrafter"/>
</dbReference>
<feature type="repeat" description="TPR" evidence="1">
    <location>
        <begin position="505"/>
        <end position="538"/>
    </location>
</feature>
<keyword evidence="1" id="KW-0802">TPR repeat</keyword>
<keyword evidence="2" id="KW-0812">Transmembrane</keyword>
<dbReference type="Proteomes" id="UP000779900">
    <property type="component" value="Unassembled WGS sequence"/>
</dbReference>
<dbReference type="PROSITE" id="PS50005">
    <property type="entry name" value="TPR"/>
    <property type="match status" value="4"/>
</dbReference>